<reference evidence="1" key="2">
    <citation type="submission" date="2025-09" db="UniProtKB">
        <authorList>
            <consortium name="Ensembl"/>
        </authorList>
    </citation>
    <scope>IDENTIFICATION</scope>
</reference>
<keyword evidence="2" id="KW-1185">Reference proteome</keyword>
<dbReference type="Ensembl" id="ENSSLDT00000011097.1">
    <property type="protein sequence ID" value="ENSSLDP00000010705.1"/>
    <property type="gene ID" value="ENSSLDG00000008531.1"/>
</dbReference>
<dbReference type="Gene3D" id="3.30.420.10">
    <property type="entry name" value="Ribonuclease H-like superfamily/Ribonuclease H"/>
    <property type="match status" value="1"/>
</dbReference>
<protein>
    <recommendedName>
        <fullName evidence="3">Transposase Tc1-like domain-containing protein</fullName>
    </recommendedName>
</protein>
<name>A0A3B4X3Q5_SERLL</name>
<dbReference type="AlphaFoldDB" id="A0A3B4X3Q5"/>
<sequence>MTNNWSRRCPVKTFTFVVYGKNGSAVSRPRRKPLLPKPHKTARLNFAKENERKPDKCWQHTVRSDENKMTEFGLDGVLHV</sequence>
<accession>A0A3B4X3Q5</accession>
<dbReference type="GeneTree" id="ENSGT00940000182193"/>
<evidence type="ECO:0000313" key="2">
    <source>
        <dbReference type="Proteomes" id="UP000261360"/>
    </source>
</evidence>
<evidence type="ECO:0008006" key="3">
    <source>
        <dbReference type="Google" id="ProtNLM"/>
    </source>
</evidence>
<reference evidence="1" key="1">
    <citation type="submission" date="2025-08" db="UniProtKB">
        <authorList>
            <consortium name="Ensembl"/>
        </authorList>
    </citation>
    <scope>IDENTIFICATION</scope>
</reference>
<dbReference type="GO" id="GO:0003676">
    <property type="term" value="F:nucleic acid binding"/>
    <property type="evidence" value="ECO:0007669"/>
    <property type="project" value="InterPro"/>
</dbReference>
<dbReference type="InterPro" id="IPR036397">
    <property type="entry name" value="RNaseH_sf"/>
</dbReference>
<proteinExistence type="predicted"/>
<evidence type="ECO:0000313" key="1">
    <source>
        <dbReference type="Ensembl" id="ENSSLDP00000010705.1"/>
    </source>
</evidence>
<organism evidence="1 2">
    <name type="scientific">Seriola lalandi dorsalis</name>
    <dbReference type="NCBI Taxonomy" id="1841481"/>
    <lineage>
        <taxon>Eukaryota</taxon>
        <taxon>Metazoa</taxon>
        <taxon>Chordata</taxon>
        <taxon>Craniata</taxon>
        <taxon>Vertebrata</taxon>
        <taxon>Euteleostomi</taxon>
        <taxon>Actinopterygii</taxon>
        <taxon>Neopterygii</taxon>
        <taxon>Teleostei</taxon>
        <taxon>Neoteleostei</taxon>
        <taxon>Acanthomorphata</taxon>
        <taxon>Carangaria</taxon>
        <taxon>Carangiformes</taxon>
        <taxon>Carangidae</taxon>
        <taxon>Seriola</taxon>
    </lineage>
</organism>
<dbReference type="Proteomes" id="UP000261360">
    <property type="component" value="Unplaced"/>
</dbReference>